<dbReference type="OrthoDB" id="3439209at2759"/>
<feature type="compositionally biased region" description="Polar residues" evidence="1">
    <location>
        <begin position="125"/>
        <end position="153"/>
    </location>
</feature>
<dbReference type="STRING" id="535722.E4UY33"/>
<feature type="compositionally biased region" description="Polar residues" evidence="1">
    <location>
        <begin position="51"/>
        <end position="75"/>
    </location>
</feature>
<sequence length="443" mass="49287">MASNRQFRRIGTSSNSLSHISLNEDVLIFNGSPYPVDMPYQLVGAQSETFYTSKSDTSSETNETQMKQQTMSSHCPLQHEEDHEKTNRDETGRLTQKDIGIWVKSWRNNHSNTSTPSRIMASVKSPTLHGSKNQPNAVPRTQSQREVSPTTMPIEQPPQTPPYENWQPTPALSASPGPGNGNACQSCEWQMTSGPDILPLTASTYPSSPWETNNDSYSNAFGFYCGPSSPFSSASSSIATPELPLTAKKPDPLATTESYMYFDGPDLDSSNEDYSRASSNADTDAGEQYTLNGGENEQAKRKACGSHCQRNDDRDAFLIKCKLAGMSYKEIKAKGKFTVAESTLRGRFRSLTKRKELRVRKPGWQDSDLKLLCEAVQRFAEPQSISVIGDELLPPKISWKQVGDYIWKKGGSYHFGNATCKKKWAELQRNHAYVQQASLNMAF</sequence>
<dbReference type="eggNOG" id="ENOG502SRZH">
    <property type="taxonomic scope" value="Eukaryota"/>
</dbReference>
<dbReference type="OMA" id="DAFLIEC"/>
<dbReference type="AlphaFoldDB" id="E4UY33"/>
<gene>
    <name evidence="2" type="ORF">MGYG_05028</name>
</gene>
<dbReference type="HOGENOM" id="CLU_496590_0_0_1"/>
<feature type="compositionally biased region" description="Basic and acidic residues" evidence="1">
    <location>
        <begin position="77"/>
        <end position="95"/>
    </location>
</feature>
<evidence type="ECO:0000313" key="2">
    <source>
        <dbReference type="EMBL" id="EFR02026.1"/>
    </source>
</evidence>
<protein>
    <recommendedName>
        <fullName evidence="4">Myb-like domain-containing protein</fullName>
    </recommendedName>
</protein>
<dbReference type="VEuPathDB" id="FungiDB:MGYG_05028"/>
<dbReference type="RefSeq" id="XP_003172437.1">
    <property type="nucleotide sequence ID" value="XM_003172389.1"/>
</dbReference>
<feature type="region of interest" description="Disordered" evidence="1">
    <location>
        <begin position="270"/>
        <end position="297"/>
    </location>
</feature>
<organism evidence="3">
    <name type="scientific">Arthroderma gypseum (strain ATCC MYA-4604 / CBS 118893)</name>
    <name type="common">Microsporum gypseum</name>
    <dbReference type="NCBI Taxonomy" id="535722"/>
    <lineage>
        <taxon>Eukaryota</taxon>
        <taxon>Fungi</taxon>
        <taxon>Dikarya</taxon>
        <taxon>Ascomycota</taxon>
        <taxon>Pezizomycotina</taxon>
        <taxon>Eurotiomycetes</taxon>
        <taxon>Eurotiomycetidae</taxon>
        <taxon>Onygenales</taxon>
        <taxon>Arthrodermataceae</taxon>
        <taxon>Nannizzia</taxon>
    </lineage>
</organism>
<accession>E4UY33</accession>
<evidence type="ECO:0008006" key="4">
    <source>
        <dbReference type="Google" id="ProtNLM"/>
    </source>
</evidence>
<dbReference type="Proteomes" id="UP000002669">
    <property type="component" value="Unassembled WGS sequence"/>
</dbReference>
<dbReference type="InParanoid" id="E4UY33"/>
<evidence type="ECO:0000256" key="1">
    <source>
        <dbReference type="SAM" id="MobiDB-lite"/>
    </source>
</evidence>
<name>E4UY33_ARTGP</name>
<reference evidence="3" key="1">
    <citation type="journal article" date="2012" name="MBio">
        <title>Comparative genome analysis of Trichophyton rubrum and related dermatophytes reveals candidate genes involved in infection.</title>
        <authorList>
            <person name="Martinez D.A."/>
            <person name="Oliver B.G."/>
            <person name="Graeser Y."/>
            <person name="Goldberg J.M."/>
            <person name="Li W."/>
            <person name="Martinez-Rossi N.M."/>
            <person name="Monod M."/>
            <person name="Shelest E."/>
            <person name="Barton R.C."/>
            <person name="Birch E."/>
            <person name="Brakhage A.A."/>
            <person name="Chen Z."/>
            <person name="Gurr S.J."/>
            <person name="Heiman D."/>
            <person name="Heitman J."/>
            <person name="Kosti I."/>
            <person name="Rossi A."/>
            <person name="Saif S."/>
            <person name="Samalova M."/>
            <person name="Saunders C.W."/>
            <person name="Shea T."/>
            <person name="Summerbell R.C."/>
            <person name="Xu J."/>
            <person name="Young S."/>
            <person name="Zeng Q."/>
            <person name="Birren B.W."/>
            <person name="Cuomo C.A."/>
            <person name="White T.C."/>
        </authorList>
    </citation>
    <scope>NUCLEOTIDE SEQUENCE [LARGE SCALE GENOMIC DNA]</scope>
    <source>
        <strain evidence="3">ATCC MYA-4604 / CBS 118893</strain>
    </source>
</reference>
<dbReference type="EMBL" id="DS989825">
    <property type="protein sequence ID" value="EFR02026.1"/>
    <property type="molecule type" value="Genomic_DNA"/>
</dbReference>
<proteinExistence type="predicted"/>
<evidence type="ECO:0000313" key="3">
    <source>
        <dbReference type="Proteomes" id="UP000002669"/>
    </source>
</evidence>
<dbReference type="GeneID" id="10027707"/>
<feature type="region of interest" description="Disordered" evidence="1">
    <location>
        <begin position="125"/>
        <end position="188"/>
    </location>
</feature>
<feature type="region of interest" description="Disordered" evidence="1">
    <location>
        <begin position="51"/>
        <end position="95"/>
    </location>
</feature>
<keyword evidence="3" id="KW-1185">Reference proteome</keyword>